<reference evidence="7 8" key="1">
    <citation type="journal article" date="1998" name="Science">
        <title>Genome sequence of the nematode C. elegans: a platform for investigating biology.</title>
        <authorList>
            <consortium name="The C. elegans sequencing consortium"/>
            <person name="Sulson J.E."/>
            <person name="Waterston R."/>
        </authorList>
    </citation>
    <scope>NUCLEOTIDE SEQUENCE [LARGE SCALE GENOMIC DNA]</scope>
    <source>
        <strain evidence="7 8">Bristol N2</strain>
    </source>
</reference>
<dbReference type="OMA" id="HESMKVW"/>
<evidence type="ECO:0000256" key="4">
    <source>
        <dbReference type="ARBA" id="ARBA00022989"/>
    </source>
</evidence>
<dbReference type="InParanoid" id="G5EEI3"/>
<dbReference type="RefSeq" id="NP_001024078.2">
    <property type="nucleotide sequence ID" value="NM_001028907.2"/>
</dbReference>
<evidence type="ECO:0000313" key="8">
    <source>
        <dbReference type="Proteomes" id="UP000001940"/>
    </source>
</evidence>
<dbReference type="PANTHER" id="PTHR47518">
    <property type="entry name" value="SERPENTINE RECEPTOR CLASS EPSILON-13-RELATED"/>
    <property type="match status" value="1"/>
</dbReference>
<dbReference type="InterPro" id="IPR004151">
    <property type="entry name" value="7TM_GPCR_serpentine_rcpt_Sre"/>
</dbReference>
<dbReference type="Pfam" id="PF03125">
    <property type="entry name" value="Sre"/>
    <property type="match status" value="1"/>
</dbReference>
<dbReference type="PhylomeDB" id="G5EEI3"/>
<dbReference type="AGR" id="WB:WBGene00044045"/>
<dbReference type="KEGG" id="cel:CELE_R11G10.3"/>
<dbReference type="PANTHER" id="PTHR47518:SF7">
    <property type="entry name" value="G_PROTEIN_RECEP_F1_2 DOMAIN-CONTAINING PROTEIN"/>
    <property type="match status" value="1"/>
</dbReference>
<dbReference type="GO" id="GO:0007606">
    <property type="term" value="P:sensory perception of chemical stimulus"/>
    <property type="evidence" value="ECO:0007669"/>
    <property type="project" value="InterPro"/>
</dbReference>
<evidence type="ECO:0000256" key="5">
    <source>
        <dbReference type="ARBA" id="ARBA00023136"/>
    </source>
</evidence>
<feature type="transmembrane region" description="Helical" evidence="6">
    <location>
        <begin position="127"/>
        <end position="147"/>
    </location>
</feature>
<organism evidence="7 8">
    <name type="scientific">Caenorhabditis elegans</name>
    <dbReference type="NCBI Taxonomy" id="6239"/>
    <lineage>
        <taxon>Eukaryota</taxon>
        <taxon>Metazoa</taxon>
        <taxon>Ecdysozoa</taxon>
        <taxon>Nematoda</taxon>
        <taxon>Chromadorea</taxon>
        <taxon>Rhabditida</taxon>
        <taxon>Rhabditina</taxon>
        <taxon>Rhabditomorpha</taxon>
        <taxon>Rhabditoidea</taxon>
        <taxon>Rhabditidae</taxon>
        <taxon>Peloderinae</taxon>
        <taxon>Caenorhabditis</taxon>
    </lineage>
</organism>
<feature type="transmembrane region" description="Helical" evidence="6">
    <location>
        <begin position="51"/>
        <end position="72"/>
    </location>
</feature>
<sequence length="329" mass="38022">MLGLESNSPNCTSEAQWFVGIYTVAIYAPLALIYIVVASLFIRHPNVFHPLFVISFFLVLLAHTTSNFILFFRNLLEFFFINQLLFSILEFILISANYYTQPIVILALLERLAATVFVSNYEKSCQWVPYICGQFICIVFVVLMSLYQHEESFVNNIQVALSFVICLCLVVLFLVNRYKTANSVGKSTLTTRYQLAENIKALRIFVPFIVLDNVISLMFVITSYTISIARKFDEDECNKDPRYVPIFIVFRTIAIIIQISMAVIVVYMHESMKLWSFKDCYRSNRSQDVSITMVRPDILKIKNVLGKNIVEQETGENYFAQLSKQWQKV</sequence>
<dbReference type="EMBL" id="BX284605">
    <property type="protein sequence ID" value="CAI46576.2"/>
    <property type="molecule type" value="Genomic_DNA"/>
</dbReference>
<keyword evidence="7" id="KW-0675">Receptor</keyword>
<gene>
    <name evidence="7" type="ORF">CELE_R11G10.3</name>
    <name evidence="7 9" type="ORF">R11G10.3</name>
</gene>
<keyword evidence="3 6" id="KW-0812">Transmembrane</keyword>
<evidence type="ECO:0000313" key="7">
    <source>
        <dbReference type="EMBL" id="CAI46576.2"/>
    </source>
</evidence>
<keyword evidence="8" id="KW-1185">Reference proteome</keyword>
<dbReference type="Bgee" id="WBGene00044045">
    <property type="expression patterns" value="Expressed in larva and 3 other cell types or tissues"/>
</dbReference>
<dbReference type="Proteomes" id="UP000001940">
    <property type="component" value="Chromosome V"/>
</dbReference>
<feature type="transmembrane region" description="Helical" evidence="6">
    <location>
        <begin position="78"/>
        <end position="99"/>
    </location>
</feature>
<evidence type="ECO:0000313" key="9">
    <source>
        <dbReference type="WormBase" id="R11G10.3"/>
    </source>
</evidence>
<dbReference type="InterPro" id="IPR052854">
    <property type="entry name" value="Serpentine_rcpt_epsilon"/>
</dbReference>
<evidence type="ECO:0000256" key="1">
    <source>
        <dbReference type="ARBA" id="ARBA00004141"/>
    </source>
</evidence>
<protein>
    <submittedName>
        <fullName evidence="7">Serpentine Receptor, class Z</fullName>
    </submittedName>
</protein>
<comment type="subcellular location">
    <subcellularLocation>
        <location evidence="1">Membrane</location>
        <topology evidence="1">Multi-pass membrane protein</topology>
    </subcellularLocation>
</comment>
<name>G5EEI3_CAEEL</name>
<feature type="transmembrane region" description="Helical" evidence="6">
    <location>
        <begin position="153"/>
        <end position="175"/>
    </location>
</feature>
<dbReference type="PaxDb" id="6239-R11G10.3"/>
<evidence type="ECO:0000256" key="6">
    <source>
        <dbReference type="SAM" id="Phobius"/>
    </source>
</evidence>
<evidence type="ECO:0000256" key="2">
    <source>
        <dbReference type="ARBA" id="ARBA00006803"/>
    </source>
</evidence>
<dbReference type="GeneID" id="3565274"/>
<dbReference type="OrthoDB" id="5834256at2759"/>
<feature type="transmembrane region" description="Helical" evidence="6">
    <location>
        <begin position="20"/>
        <end position="42"/>
    </location>
</feature>
<evidence type="ECO:0000256" key="3">
    <source>
        <dbReference type="ARBA" id="ARBA00022692"/>
    </source>
</evidence>
<accession>G5EEI3</accession>
<feature type="transmembrane region" description="Helical" evidence="6">
    <location>
        <begin position="204"/>
        <end position="226"/>
    </location>
</feature>
<dbReference type="eggNOG" id="ENOG502TGGZ">
    <property type="taxonomic scope" value="Eukaryota"/>
</dbReference>
<proteinExistence type="inferred from homology"/>
<comment type="similarity">
    <text evidence="2">Belongs to the nematode receptor-like protein sre family.</text>
</comment>
<dbReference type="AlphaFoldDB" id="G5EEI3"/>
<dbReference type="HOGENOM" id="CLU_072668_0_0_1"/>
<dbReference type="CTD" id="3565274"/>
<keyword evidence="4 6" id="KW-1133">Transmembrane helix</keyword>
<dbReference type="WormBase" id="R11G10.3">
    <property type="protein sequence ID" value="CE42348"/>
    <property type="gene ID" value="WBGene00044045"/>
</dbReference>
<keyword evidence="5 6" id="KW-0472">Membrane</keyword>
<feature type="transmembrane region" description="Helical" evidence="6">
    <location>
        <begin position="246"/>
        <end position="268"/>
    </location>
</feature>
<dbReference type="FunCoup" id="G5EEI3">
    <property type="interactions" value="1"/>
</dbReference>
<dbReference type="GO" id="GO:0016020">
    <property type="term" value="C:membrane"/>
    <property type="evidence" value="ECO:0007669"/>
    <property type="project" value="UniProtKB-SubCell"/>
</dbReference>